<feature type="region of interest" description="Disordered" evidence="1">
    <location>
        <begin position="78"/>
        <end position="99"/>
    </location>
</feature>
<gene>
    <name evidence="2" type="ORF">B5E41_22490</name>
</gene>
<feature type="compositionally biased region" description="Basic and acidic residues" evidence="1">
    <location>
        <begin position="23"/>
        <end position="33"/>
    </location>
</feature>
<dbReference type="AlphaFoldDB" id="A0A246DSR3"/>
<accession>A0A246DSR3</accession>
<dbReference type="Proteomes" id="UP000197269">
    <property type="component" value="Unassembled WGS sequence"/>
</dbReference>
<organism evidence="2 3">
    <name type="scientific">Rhizobium esperanzae</name>
    <dbReference type="NCBI Taxonomy" id="1967781"/>
    <lineage>
        <taxon>Bacteria</taxon>
        <taxon>Pseudomonadati</taxon>
        <taxon>Pseudomonadota</taxon>
        <taxon>Alphaproteobacteria</taxon>
        <taxon>Hyphomicrobiales</taxon>
        <taxon>Rhizobiaceae</taxon>
        <taxon>Rhizobium/Agrobacterium group</taxon>
        <taxon>Rhizobium</taxon>
    </lineage>
</organism>
<protein>
    <submittedName>
        <fullName evidence="2">Uncharacterized protein</fullName>
    </submittedName>
</protein>
<feature type="region of interest" description="Disordered" evidence="1">
    <location>
        <begin position="1"/>
        <end position="41"/>
    </location>
</feature>
<reference evidence="2 3" key="1">
    <citation type="submission" date="2017-03" db="EMBL/GenBank/DDBJ databases">
        <title>Genome of strain Rhizobium sp. CNPSo 668.</title>
        <authorList>
            <person name="Ribeiro R."/>
        </authorList>
    </citation>
    <scope>NUCLEOTIDE SEQUENCE [LARGE SCALE GENOMIC DNA]</scope>
    <source>
        <strain evidence="2 3">CNPSo 668</strain>
    </source>
</reference>
<proteinExistence type="predicted"/>
<name>A0A246DSR3_9HYPH</name>
<comment type="caution">
    <text evidence="2">The sequence shown here is derived from an EMBL/GenBank/DDBJ whole genome shotgun (WGS) entry which is preliminary data.</text>
</comment>
<evidence type="ECO:0000313" key="3">
    <source>
        <dbReference type="Proteomes" id="UP000197269"/>
    </source>
</evidence>
<feature type="compositionally biased region" description="Basic and acidic residues" evidence="1">
    <location>
        <begin position="1"/>
        <end position="12"/>
    </location>
</feature>
<sequence length="99" mass="10747">MAEEEIRYRADDGEVVPGLGSRAGRDEANRERGAPSCVAGAFGSKPTPLSVIPGLDPGIHNQARGRQSFPRGHRRLLSASRMDPRVKPWDDGGEVVRGW</sequence>
<evidence type="ECO:0000256" key="1">
    <source>
        <dbReference type="SAM" id="MobiDB-lite"/>
    </source>
</evidence>
<dbReference type="EMBL" id="MXPU01000016">
    <property type="protein sequence ID" value="OWO92529.1"/>
    <property type="molecule type" value="Genomic_DNA"/>
</dbReference>
<evidence type="ECO:0000313" key="2">
    <source>
        <dbReference type="EMBL" id="OWO92529.1"/>
    </source>
</evidence>